<proteinExistence type="predicted"/>
<dbReference type="InterPro" id="IPR003439">
    <property type="entry name" value="ABC_transporter-like_ATP-bd"/>
</dbReference>
<keyword evidence="3" id="KW-1185">Reference proteome</keyword>
<dbReference type="Pfam" id="PF00005">
    <property type="entry name" value="ABC_tran"/>
    <property type="match status" value="1"/>
</dbReference>
<evidence type="ECO:0000313" key="3">
    <source>
        <dbReference type="Proteomes" id="UP001471651"/>
    </source>
</evidence>
<protein>
    <submittedName>
        <fullName evidence="2">ATP-binding cassette domain-containing protein</fullName>
    </submittedName>
</protein>
<name>A0ABV0KX28_9GAMM</name>
<evidence type="ECO:0000313" key="2">
    <source>
        <dbReference type="EMBL" id="MEP7728741.1"/>
    </source>
</evidence>
<dbReference type="SUPFAM" id="SSF52540">
    <property type="entry name" value="P-loop containing nucleoside triphosphate hydrolases"/>
    <property type="match status" value="1"/>
</dbReference>
<dbReference type="Gene3D" id="3.40.50.300">
    <property type="entry name" value="P-loop containing nucleotide triphosphate hydrolases"/>
    <property type="match status" value="1"/>
</dbReference>
<keyword evidence="2" id="KW-0067">ATP-binding</keyword>
<gene>
    <name evidence="2" type="ORF">ABKW32_04730</name>
</gene>
<evidence type="ECO:0000259" key="1">
    <source>
        <dbReference type="Pfam" id="PF00005"/>
    </source>
</evidence>
<feature type="domain" description="ABC transporter" evidence="1">
    <location>
        <begin position="18"/>
        <end position="48"/>
    </location>
</feature>
<dbReference type="Proteomes" id="UP001471651">
    <property type="component" value="Unassembled WGS sequence"/>
</dbReference>
<keyword evidence="2" id="KW-0547">Nucleotide-binding</keyword>
<sequence length="48" mass="5357">MFELTHVCVERSQRQVLNIPNFQLPSDKVCVILGHNGSGKTTLMQCLA</sequence>
<dbReference type="EMBL" id="JBDYKN010000003">
    <property type="protein sequence ID" value="MEP7728741.1"/>
    <property type="molecule type" value="Genomic_DNA"/>
</dbReference>
<accession>A0ABV0KX28</accession>
<dbReference type="GO" id="GO:0005524">
    <property type="term" value="F:ATP binding"/>
    <property type="evidence" value="ECO:0007669"/>
    <property type="project" value="UniProtKB-KW"/>
</dbReference>
<comment type="caution">
    <text evidence="2">The sequence shown here is derived from an EMBL/GenBank/DDBJ whole genome shotgun (WGS) entry which is preliminary data.</text>
</comment>
<dbReference type="InterPro" id="IPR027417">
    <property type="entry name" value="P-loop_NTPase"/>
</dbReference>
<reference evidence="2 3" key="1">
    <citation type="submission" date="2024-05" db="EMBL/GenBank/DDBJ databases">
        <authorList>
            <person name="Busch G.E."/>
            <person name="Sharma I."/>
        </authorList>
    </citation>
    <scope>NUCLEOTIDE SEQUENCE [LARGE SCALE GENOMIC DNA]</scope>
    <source>
        <strain evidence="2 3">23GB23</strain>
    </source>
</reference>
<dbReference type="RefSeq" id="WP_348576282.1">
    <property type="nucleotide sequence ID" value="NZ_JBDYKN010000003.1"/>
</dbReference>
<organism evidence="2 3">
    <name type="scientific">Marinomonas primoryensis</name>
    <dbReference type="NCBI Taxonomy" id="178399"/>
    <lineage>
        <taxon>Bacteria</taxon>
        <taxon>Pseudomonadati</taxon>
        <taxon>Pseudomonadota</taxon>
        <taxon>Gammaproteobacteria</taxon>
        <taxon>Oceanospirillales</taxon>
        <taxon>Oceanospirillaceae</taxon>
        <taxon>Marinomonas</taxon>
    </lineage>
</organism>